<keyword evidence="2" id="KW-0472">Membrane</keyword>
<dbReference type="RefSeq" id="WP_209901123.1">
    <property type="nucleotide sequence ID" value="NZ_BAAAJW010000002.1"/>
</dbReference>
<comment type="caution">
    <text evidence="4">The sequence shown here is derived from an EMBL/GenBank/DDBJ whole genome shotgun (WGS) entry which is preliminary data.</text>
</comment>
<feature type="transmembrane region" description="Helical" evidence="2">
    <location>
        <begin position="231"/>
        <end position="249"/>
    </location>
</feature>
<dbReference type="Pfam" id="PF25592">
    <property type="entry name" value="DUF7937"/>
    <property type="match status" value="1"/>
</dbReference>
<sequence>MDRDRSSDENQDADWIFASDDPHTLPTERLPDRAEFDRYSAPLLARRRAEAALPPGEHETVDLSSLDPEQLRAGSEPDAVTGAIPATDPEDDERAGHEADGAGSEDPTAGESAEDEASDPGTTAALRAPRDVSYARSGTTPNAEHDQAPENAINGFVLPDRFRDLGLFDALRDVLALISMATAMTTTFTVAHSTLVDGIGKAAIGVGLAALVAVHLLRWIPKQPPLAAIRVVRVLGLAPALLVPLGVIVADLVESLPVLFASLPDGPPIGLGVGVSLLLLGAIIGIEPRAHEGYLPQARARRIARILLVAVGIAAAAALLVALVMIVGRLFTTGWDYSLMTLADAVLSTLLLALVLLSALRRERSWYVFATGAAGALVLAALADNTLELQFAAPLSFATDFVYLPFLFAAFGLMISRSFVRTMPISFRRTDWLVYTVRAFEFSVLMHTAAVVWHLLAAIAATTGRAPGGPVLHLIDAAVCLCFIAVSLFARTSLLSRPALVARANGVVAGLILVVVGFLDVIVNSLATGAGAGLVTGGSALAIGIAAALMLTVPAPVRDEFGAPDISRMFADFRARDAGSVSLLSLVPDVTEETARKKTFPGS</sequence>
<evidence type="ECO:0000313" key="4">
    <source>
        <dbReference type="EMBL" id="MBP2381737.1"/>
    </source>
</evidence>
<feature type="transmembrane region" description="Helical" evidence="2">
    <location>
        <begin position="471"/>
        <end position="490"/>
    </location>
</feature>
<dbReference type="EMBL" id="JAGIOD010000001">
    <property type="protein sequence ID" value="MBP2381737.1"/>
    <property type="molecule type" value="Genomic_DNA"/>
</dbReference>
<evidence type="ECO:0000256" key="2">
    <source>
        <dbReference type="SAM" id="Phobius"/>
    </source>
</evidence>
<feature type="transmembrane region" description="Helical" evidence="2">
    <location>
        <begin position="502"/>
        <end position="523"/>
    </location>
</feature>
<protein>
    <recommendedName>
        <fullName evidence="3">DUF7937 domain-containing protein</fullName>
    </recommendedName>
</protein>
<organism evidence="4 5">
    <name type="scientific">Brachybacterium sacelli</name>
    <dbReference type="NCBI Taxonomy" id="173364"/>
    <lineage>
        <taxon>Bacteria</taxon>
        <taxon>Bacillati</taxon>
        <taxon>Actinomycetota</taxon>
        <taxon>Actinomycetes</taxon>
        <taxon>Micrococcales</taxon>
        <taxon>Dermabacteraceae</taxon>
        <taxon>Brachybacterium</taxon>
    </lineage>
</organism>
<feature type="transmembrane region" description="Helical" evidence="2">
    <location>
        <begin position="432"/>
        <end position="459"/>
    </location>
</feature>
<feature type="transmembrane region" description="Helical" evidence="2">
    <location>
        <begin position="170"/>
        <end position="192"/>
    </location>
</feature>
<accession>A0ABS4WZV6</accession>
<keyword evidence="2" id="KW-1133">Transmembrane helix</keyword>
<feature type="region of interest" description="Disordered" evidence="1">
    <location>
        <begin position="1"/>
        <end position="36"/>
    </location>
</feature>
<feature type="transmembrane region" description="Helical" evidence="2">
    <location>
        <begin position="337"/>
        <end position="359"/>
    </location>
</feature>
<keyword evidence="5" id="KW-1185">Reference proteome</keyword>
<dbReference type="InterPro" id="IPR057697">
    <property type="entry name" value="DUF7937"/>
</dbReference>
<proteinExistence type="predicted"/>
<feature type="transmembrane region" description="Helical" evidence="2">
    <location>
        <begin position="198"/>
        <end position="219"/>
    </location>
</feature>
<reference evidence="4 5" key="1">
    <citation type="submission" date="2021-03" db="EMBL/GenBank/DDBJ databases">
        <title>Sequencing the genomes of 1000 actinobacteria strains.</title>
        <authorList>
            <person name="Klenk H.-P."/>
        </authorList>
    </citation>
    <scope>NUCLEOTIDE SEQUENCE [LARGE SCALE GENOMIC DNA]</scope>
    <source>
        <strain evidence="4 5">DSM 14566</strain>
    </source>
</reference>
<feature type="transmembrane region" description="Helical" evidence="2">
    <location>
        <begin position="529"/>
        <end position="551"/>
    </location>
</feature>
<evidence type="ECO:0000256" key="1">
    <source>
        <dbReference type="SAM" id="MobiDB-lite"/>
    </source>
</evidence>
<feature type="transmembrane region" description="Helical" evidence="2">
    <location>
        <begin position="403"/>
        <end position="420"/>
    </location>
</feature>
<evidence type="ECO:0000259" key="3">
    <source>
        <dbReference type="Pfam" id="PF25592"/>
    </source>
</evidence>
<feature type="transmembrane region" description="Helical" evidence="2">
    <location>
        <begin position="306"/>
        <end position="331"/>
    </location>
</feature>
<gene>
    <name evidence="4" type="ORF">JOF43_001694</name>
</gene>
<evidence type="ECO:0000313" key="5">
    <source>
        <dbReference type="Proteomes" id="UP001519290"/>
    </source>
</evidence>
<feature type="transmembrane region" description="Helical" evidence="2">
    <location>
        <begin position="366"/>
        <end position="383"/>
    </location>
</feature>
<feature type="region of interest" description="Disordered" evidence="1">
    <location>
        <begin position="48"/>
        <end position="148"/>
    </location>
</feature>
<feature type="domain" description="DUF7937" evidence="3">
    <location>
        <begin position="169"/>
        <end position="560"/>
    </location>
</feature>
<dbReference type="Proteomes" id="UP001519290">
    <property type="component" value="Unassembled WGS sequence"/>
</dbReference>
<name>A0ABS4WZV6_9MICO</name>
<feature type="transmembrane region" description="Helical" evidence="2">
    <location>
        <begin position="269"/>
        <end position="286"/>
    </location>
</feature>
<keyword evidence="2" id="KW-0812">Transmembrane</keyword>